<evidence type="ECO:0000313" key="20">
    <source>
        <dbReference type="Proteomes" id="UP000014760"/>
    </source>
</evidence>
<dbReference type="HOGENOM" id="CLU_000556_0_0_1"/>
<dbReference type="FunFam" id="1.10.132.60:FF:000002">
    <property type="entry name" value="DNA polymerase epsilon catalytic subunit"/>
    <property type="match status" value="1"/>
</dbReference>
<dbReference type="FunCoup" id="R7V3G1">
    <property type="interactions" value="1231"/>
</dbReference>
<evidence type="ECO:0000256" key="8">
    <source>
        <dbReference type="ARBA" id="ARBA00022771"/>
    </source>
</evidence>
<dbReference type="CDD" id="cd05779">
    <property type="entry name" value="DNA_polB_epsilon_exo"/>
    <property type="match status" value="1"/>
</dbReference>
<proteinExistence type="inferred from homology"/>
<dbReference type="EMBL" id="KB295253">
    <property type="protein sequence ID" value="ELU13383.1"/>
    <property type="molecule type" value="Genomic_DNA"/>
</dbReference>
<evidence type="ECO:0000313" key="19">
    <source>
        <dbReference type="EnsemblMetazoa" id="CapteP155313"/>
    </source>
</evidence>
<keyword evidence="8 15" id="KW-0863">Zinc-finger</keyword>
<comment type="subcellular location">
    <subcellularLocation>
        <location evidence="1 15">Nucleus</location>
    </subcellularLocation>
</comment>
<dbReference type="GO" id="GO:0000278">
    <property type="term" value="P:mitotic cell cycle"/>
    <property type="evidence" value="ECO:0007669"/>
    <property type="project" value="TreeGrafter"/>
</dbReference>
<sequence>MVLQNSGKYKPDQAGPYDGSRDDVGADKRMQRWQMNEDIDLRYGFERHKESSEKIGWLINMHSSEILDEDKQFVSAVDYYFIQEDGNRFKVSLPFKPYFYVATRKGCEREVSSFLLKRFAGKLSSVETISKEDLDLDNHLTNLKQKYLKLSFLNVDELMKVKRELFPAILKNKEQEKARDAYSTLLTSHLAGEEAVSVSKKISDQMENIIGIREYDVPYHVRVSIDLKIHVGLWYAVKGVAQGSPEITHREDLVDRPEPIVLAYDIETTKLPLKFPDAQIDQVMMISYMIDGQGYLICNREIISHDVEDFEYTPRPEFEGPFIVFNEENEAQLLQKFFEHILEVKPNIFVTYNGDFFDWPFVEARASVHGLDMLQEIGFQKDSQGEYGSRPAIHMDAFKWVKRDSYLPVGSQGLKAVAKAKLRYDPVELDPEDMCRMASEQPQVLATYSVSDAVATYYLYMKYVHPFIFALCTIIPMEPDEVLRKGSGTLCEALLMVQAFHANIVFPNKQEAVLNKMTPDGHILESETYVGGHVEALESGVFRANIPCRFRMVPEAFQNLIQKVEATMIHAITEEEKIPLDSVTNFKEICDDVTEKLSVLRDCPNRLESPIIYHLDVAAMYPNIILTNRLQPPAIVDEATCAACDFNKPDAPCQRNMKWAWRAEHLPANRNEYHRIQHQLENEKFPPQFPGGQPRAFHQLPRVEQAAIEKKRLSDYCRKAYKKTKVTRHEERTATICQRENSFYVDTVRDFRDRRYVFKGLVKTWKKKLGEAEESGDAGEIKRANGMVVLYDSLQLAHKCILNSFYGYVMRKGARWYSMEMAGIVCYTGASIIMQAREIVEQIGRPLELDTDGIWCILPASFPENYVVKTTNPKKPKVTISYPGAMLNHMVKDSYTNHQYHELTDQSTLKYEKRSENSIFFEVDGPYLAMILPASKEEGKKLKKRYAVFNFDGSLAELKGFEVKRRGELQLIKIFQSSVFDAFLKGKSLEECYDHVAKVADYWLDVLFSKAENMPDTELFELIAENRSMSKKLEDYGAQKSTSISTARRLAEFLGDQMVKDAGLSCRYIISKKPEGAPVTERAIPLAIFQAEPSVCKHYLKKWLKAPSMLNFDIRQILDWNYYIERLGSAIQKIITIPAALQAVSNPVPRIAHPDWLHKKMLEKSDIYKQKRISEMFSVVSKEERQQQLQDEAAAERDSCTDIEDIGGGGSKGAVSLPSVTAAKRKRADDSQKAGEDLSLSWKDVLGNPPSMGTTRDSIQIWLKFHKKKWSFQGRQRKDRSKRRRTGGDDSQGGGGAGVVRMGSGGIGGFLRRTARSMIDLPWQIIQLVETQTPGIYRLWALIGHDLHAIKLQVPRIFYVNQKTAKEEGDGTMWRKSNKLLPRSHPVSNLYEYSVPEDVYIQHIHDITADLSSPDVEGVYETQVPLMFRALVRLGCVCAVSRQFVRTLAGKEPDVFELGHLDFRTLSHMDYLEPGSLKQLFLYHHKSGQKQLFALFNPTTKTASVFVNDTVRTDQMPNLNTLYNAERNLKVSSGVDEALLPETNYTFEVRVEKSTNYVHYALQKLLTAYKSEKRGPTMIAVQAALDPSVLARAVPALSDFPVVPVHVSDDEDLYSVLDWQRVGSRRMLQHFLNVDLILQATLEQCRYFHVPFGNLPKDPTLFGCDLFFARHLDKHNHLMWASQTQRPDLGGKEYDDNRMPLCTDEERILELNEPGCYSTICMELDIASLAVNTLIQSSHVNEGEGASVVGFDVLPQSSLEDMVTGQGASTMMAHYDHTALCSNAFRVMKNMVHCWVRDVSMHQNIFADHQIMHFYRWLRTPNALLYDPALRMTLLSLMKKVFMQLMAEFKRLGSVIIHANFNRLIVCTKKRRISDAMGYMQYICNSIRAKPLFQLLDMNYAQCWHVLLWMNQANFGGVKGKISSNLTQDENGNEEKENESGEEEEEELMEPGGEEEEAPVVESNWNLGRFLPEAGACQTNFKMIIAGYIMSVYEVLTDSDVQSTPGNTPVQPYVSQTQTSTVPVGTMPAVVDHCKDLISNQLCQQMYLITQKTQKKLVGSHGNSHSLASEFPVLPGSHLKLKNPALEFVKSVCEVLALDSVVSEEVNKMKRDLLKLISVGEFSPEATFKDPCLSYVIPEMICRGCNAVRDLDLCRDASLNENYESGQSWRCLHCKSLYDLREIEGVLVDAVQRDSMSYVLQDLQCAKCRGIKEDNVGSHCKCAGSFNATLAVETYAKKLNTFNSIAQHYDMRMLQETIDWIMKLSPNLTSLMF</sequence>
<keyword evidence="10 15" id="KW-0239">DNA-directed DNA polymerase</keyword>
<dbReference type="GO" id="GO:0051539">
    <property type="term" value="F:4 iron, 4 sulfur cluster binding"/>
    <property type="evidence" value="ECO:0007669"/>
    <property type="project" value="UniProtKB-KW"/>
</dbReference>
<keyword evidence="4 15" id="KW-0808">Transferase</keyword>
<dbReference type="Gene3D" id="3.30.420.10">
    <property type="entry name" value="Ribonuclease H-like superfamily/Ribonuclease H"/>
    <property type="match status" value="1"/>
</dbReference>
<dbReference type="SMART" id="SM00486">
    <property type="entry name" value="POLBc"/>
    <property type="match status" value="1"/>
</dbReference>
<comment type="function">
    <text evidence="15">DNA polymerase II participates in chromosomal DNA replication.</text>
</comment>
<dbReference type="OrthoDB" id="10060449at2759"/>
<evidence type="ECO:0000256" key="14">
    <source>
        <dbReference type="ARBA" id="ARBA00023242"/>
    </source>
</evidence>
<comment type="cofactor">
    <cofactor evidence="15">
        <name>[4Fe-4S] cluster</name>
        <dbReference type="ChEBI" id="CHEBI:49883"/>
    </cofactor>
</comment>
<dbReference type="FunFam" id="3.30.420.10:FF:000010">
    <property type="entry name" value="DNA polymerase epsilon catalytic subunit"/>
    <property type="match status" value="1"/>
</dbReference>
<evidence type="ECO:0000313" key="18">
    <source>
        <dbReference type="EMBL" id="ELU13383.1"/>
    </source>
</evidence>
<feature type="domain" description="DNA polymerase epsilon catalytic subunit A C-terminal" evidence="17">
    <location>
        <begin position="1518"/>
        <end position="1918"/>
    </location>
</feature>
<dbReference type="EnsemblMetazoa" id="CapteT155313">
    <property type="protein sequence ID" value="CapteP155313"/>
    <property type="gene ID" value="CapteG155313"/>
</dbReference>
<name>R7V3G1_CAPTE</name>
<dbReference type="GO" id="GO:0008270">
    <property type="term" value="F:zinc ion binding"/>
    <property type="evidence" value="ECO:0007669"/>
    <property type="project" value="UniProtKB-KW"/>
</dbReference>
<dbReference type="Gene3D" id="1.10.132.60">
    <property type="entry name" value="DNA polymerase family B, C-terminal domain"/>
    <property type="match status" value="1"/>
</dbReference>
<dbReference type="Proteomes" id="UP000014760">
    <property type="component" value="Unassembled WGS sequence"/>
</dbReference>
<dbReference type="Pfam" id="PF22634">
    <property type="entry name" value="POL2_thumb"/>
    <property type="match status" value="1"/>
</dbReference>
<dbReference type="OMA" id="MLDQCRY"/>
<dbReference type="InterPro" id="IPR012337">
    <property type="entry name" value="RNaseH-like_sf"/>
</dbReference>
<dbReference type="PANTHER" id="PTHR10670">
    <property type="entry name" value="DNA POLYMERASE EPSILON CATALYTIC SUBUNIT A"/>
    <property type="match status" value="1"/>
</dbReference>
<keyword evidence="12 15" id="KW-0411">Iron-sulfur</keyword>
<dbReference type="Pfam" id="PF23250">
    <property type="entry name" value="zf_DPOE_2"/>
    <property type="match status" value="1"/>
</dbReference>
<feature type="region of interest" description="Disordered" evidence="16">
    <location>
        <begin position="1"/>
        <end position="24"/>
    </location>
</feature>
<dbReference type="SUPFAM" id="SSF56672">
    <property type="entry name" value="DNA/RNA polymerases"/>
    <property type="match status" value="1"/>
</dbReference>
<protein>
    <recommendedName>
        <fullName evidence="15">DNA polymerase epsilon catalytic subunit</fullName>
        <ecNumber evidence="15">2.7.7.7</ecNumber>
    </recommendedName>
</protein>
<evidence type="ECO:0000256" key="13">
    <source>
        <dbReference type="ARBA" id="ARBA00023125"/>
    </source>
</evidence>
<reference evidence="19" key="3">
    <citation type="submission" date="2015-06" db="UniProtKB">
        <authorList>
            <consortium name="EnsemblMetazoa"/>
        </authorList>
    </citation>
    <scope>IDENTIFICATION</scope>
</reference>
<dbReference type="GO" id="GO:0006287">
    <property type="term" value="P:base-excision repair, gap-filling"/>
    <property type="evidence" value="ECO:0007669"/>
    <property type="project" value="TreeGrafter"/>
</dbReference>
<dbReference type="SMART" id="SM01159">
    <property type="entry name" value="DUF1744"/>
    <property type="match status" value="1"/>
</dbReference>
<keyword evidence="11 15" id="KW-0408">Iron</keyword>
<keyword evidence="14 15" id="KW-0539">Nucleus</keyword>
<dbReference type="SUPFAM" id="SSF53098">
    <property type="entry name" value="Ribonuclease H-like"/>
    <property type="match status" value="1"/>
</dbReference>
<organism evidence="18">
    <name type="scientific">Capitella teleta</name>
    <name type="common">Polychaete worm</name>
    <dbReference type="NCBI Taxonomy" id="283909"/>
    <lineage>
        <taxon>Eukaryota</taxon>
        <taxon>Metazoa</taxon>
        <taxon>Spiralia</taxon>
        <taxon>Lophotrochozoa</taxon>
        <taxon>Annelida</taxon>
        <taxon>Polychaeta</taxon>
        <taxon>Sedentaria</taxon>
        <taxon>Scolecida</taxon>
        <taxon>Capitellidae</taxon>
        <taxon>Capitella</taxon>
    </lineage>
</organism>
<feature type="region of interest" description="Disordered" evidence="16">
    <location>
        <begin position="1188"/>
        <end position="1218"/>
    </location>
</feature>
<evidence type="ECO:0000259" key="17">
    <source>
        <dbReference type="SMART" id="SM01159"/>
    </source>
</evidence>
<evidence type="ECO:0000256" key="6">
    <source>
        <dbReference type="ARBA" id="ARBA00022705"/>
    </source>
</evidence>
<dbReference type="Gene3D" id="3.90.1600.10">
    <property type="entry name" value="Palm domain of DNA polymerase"/>
    <property type="match status" value="1"/>
</dbReference>
<dbReference type="InterPro" id="IPR013697">
    <property type="entry name" value="DNA_pol_e_suA_C"/>
</dbReference>
<feature type="region of interest" description="Disordered" evidence="16">
    <location>
        <begin position="1923"/>
        <end position="1959"/>
    </location>
</feature>
<dbReference type="Pfam" id="PF08490">
    <property type="entry name" value="DUF1744"/>
    <property type="match status" value="1"/>
</dbReference>
<dbReference type="GO" id="GO:0006297">
    <property type="term" value="P:nucleotide-excision repair, DNA gap filling"/>
    <property type="evidence" value="ECO:0007669"/>
    <property type="project" value="TreeGrafter"/>
</dbReference>
<dbReference type="InterPro" id="IPR029703">
    <property type="entry name" value="POL2"/>
</dbReference>
<dbReference type="Gene3D" id="3.30.342.10">
    <property type="entry name" value="DNA Polymerase, chain B, domain 1"/>
    <property type="match status" value="1"/>
</dbReference>
<keyword evidence="5 15" id="KW-0548">Nucleotidyltransferase</keyword>
<dbReference type="GO" id="GO:0008622">
    <property type="term" value="C:epsilon DNA polymerase complex"/>
    <property type="evidence" value="ECO:0007669"/>
    <property type="project" value="InterPro"/>
</dbReference>
<dbReference type="GO" id="GO:0003887">
    <property type="term" value="F:DNA-directed DNA polymerase activity"/>
    <property type="evidence" value="ECO:0007669"/>
    <property type="project" value="UniProtKB-KW"/>
</dbReference>
<keyword evidence="9 15" id="KW-0862">Zinc</keyword>
<dbReference type="EC" id="2.7.7.7" evidence="15"/>
<dbReference type="InterPro" id="IPR006172">
    <property type="entry name" value="DNA-dir_DNA_pol_B"/>
</dbReference>
<accession>R7V3G1</accession>
<dbReference type="Pfam" id="PF03104">
    <property type="entry name" value="DNA_pol_B_exo1"/>
    <property type="match status" value="1"/>
</dbReference>
<evidence type="ECO:0000256" key="10">
    <source>
        <dbReference type="ARBA" id="ARBA00022932"/>
    </source>
</evidence>
<comment type="catalytic activity">
    <reaction evidence="15">
        <text>DNA(n) + a 2'-deoxyribonucleoside 5'-triphosphate = DNA(n+1) + diphosphate</text>
        <dbReference type="Rhea" id="RHEA:22508"/>
        <dbReference type="Rhea" id="RHEA-COMP:17339"/>
        <dbReference type="Rhea" id="RHEA-COMP:17340"/>
        <dbReference type="ChEBI" id="CHEBI:33019"/>
        <dbReference type="ChEBI" id="CHEBI:61560"/>
        <dbReference type="ChEBI" id="CHEBI:173112"/>
        <dbReference type="EC" id="2.7.7.7"/>
    </reaction>
</comment>
<feature type="compositionally biased region" description="Gly residues" evidence="16">
    <location>
        <begin position="1290"/>
        <end position="1301"/>
    </location>
</feature>
<evidence type="ECO:0000256" key="15">
    <source>
        <dbReference type="RuleBase" id="RU365029"/>
    </source>
</evidence>
<evidence type="ECO:0000256" key="4">
    <source>
        <dbReference type="ARBA" id="ARBA00022679"/>
    </source>
</evidence>
<evidence type="ECO:0000256" key="1">
    <source>
        <dbReference type="ARBA" id="ARBA00004123"/>
    </source>
</evidence>
<feature type="compositionally biased region" description="Acidic residues" evidence="16">
    <location>
        <begin position="1940"/>
        <end position="1959"/>
    </location>
</feature>
<dbReference type="InterPro" id="IPR054475">
    <property type="entry name" value="Znf-DPOE"/>
</dbReference>
<keyword evidence="6 15" id="KW-0235">DNA replication</keyword>
<evidence type="ECO:0000256" key="9">
    <source>
        <dbReference type="ARBA" id="ARBA00022833"/>
    </source>
</evidence>
<keyword evidence="13 15" id="KW-0238">DNA-binding</keyword>
<keyword evidence="3 15" id="KW-0004">4Fe-4S</keyword>
<evidence type="ECO:0000256" key="3">
    <source>
        <dbReference type="ARBA" id="ARBA00022485"/>
    </source>
</evidence>
<dbReference type="InterPro" id="IPR023211">
    <property type="entry name" value="DNA_pol_palm_dom_sf"/>
</dbReference>
<dbReference type="InterPro" id="IPR055191">
    <property type="entry name" value="POL2_thumb"/>
</dbReference>
<evidence type="ECO:0000256" key="7">
    <source>
        <dbReference type="ARBA" id="ARBA00022723"/>
    </source>
</evidence>
<feature type="compositionally biased region" description="Basic residues" evidence="16">
    <location>
        <begin position="1273"/>
        <end position="1285"/>
    </location>
</feature>
<reference evidence="20" key="1">
    <citation type="submission" date="2012-12" db="EMBL/GenBank/DDBJ databases">
        <authorList>
            <person name="Hellsten U."/>
            <person name="Grimwood J."/>
            <person name="Chapman J.A."/>
            <person name="Shapiro H."/>
            <person name="Aerts A."/>
            <person name="Otillar R.P."/>
            <person name="Terry A.Y."/>
            <person name="Boore J.L."/>
            <person name="Simakov O."/>
            <person name="Marletaz F."/>
            <person name="Cho S.-J."/>
            <person name="Edsinger-Gonzales E."/>
            <person name="Havlak P."/>
            <person name="Kuo D.-H."/>
            <person name="Larsson T."/>
            <person name="Lv J."/>
            <person name="Arendt D."/>
            <person name="Savage R."/>
            <person name="Osoegawa K."/>
            <person name="de Jong P."/>
            <person name="Lindberg D.R."/>
            <person name="Seaver E.C."/>
            <person name="Weisblat D.A."/>
            <person name="Putnam N.H."/>
            <person name="Grigoriev I.V."/>
            <person name="Rokhsar D.S."/>
        </authorList>
    </citation>
    <scope>NUCLEOTIDE SEQUENCE</scope>
    <source>
        <strain evidence="20">I ESC-2004</strain>
    </source>
</reference>
<dbReference type="InterPro" id="IPR006133">
    <property type="entry name" value="DNA-dir_DNA_pol_B_exonuc"/>
</dbReference>
<dbReference type="EMBL" id="AMQN01019062">
    <property type="status" value="NOT_ANNOTATED_CDS"/>
    <property type="molecule type" value="Genomic_DNA"/>
</dbReference>
<dbReference type="CDD" id="cd05535">
    <property type="entry name" value="POLBc_epsilon"/>
    <property type="match status" value="1"/>
</dbReference>
<reference evidence="18 20" key="2">
    <citation type="journal article" date="2013" name="Nature">
        <title>Insights into bilaterian evolution from three spiralian genomes.</title>
        <authorList>
            <person name="Simakov O."/>
            <person name="Marletaz F."/>
            <person name="Cho S.J."/>
            <person name="Edsinger-Gonzales E."/>
            <person name="Havlak P."/>
            <person name="Hellsten U."/>
            <person name="Kuo D.H."/>
            <person name="Larsson T."/>
            <person name="Lv J."/>
            <person name="Arendt D."/>
            <person name="Savage R."/>
            <person name="Osoegawa K."/>
            <person name="de Jong P."/>
            <person name="Grimwood J."/>
            <person name="Chapman J.A."/>
            <person name="Shapiro H."/>
            <person name="Aerts A."/>
            <person name="Otillar R.P."/>
            <person name="Terry A.Y."/>
            <person name="Boore J.L."/>
            <person name="Grigoriev I.V."/>
            <person name="Lindberg D.R."/>
            <person name="Seaver E.C."/>
            <person name="Weisblat D.A."/>
            <person name="Putnam N.H."/>
            <person name="Rokhsar D.S."/>
        </authorList>
    </citation>
    <scope>NUCLEOTIDE SEQUENCE</scope>
    <source>
        <strain evidence="18 20">I ESC-2004</strain>
    </source>
</reference>
<keyword evidence="7 15" id="KW-0479">Metal-binding</keyword>
<evidence type="ECO:0000256" key="2">
    <source>
        <dbReference type="ARBA" id="ARBA00005755"/>
    </source>
</evidence>
<dbReference type="GO" id="GO:0006272">
    <property type="term" value="P:leading strand elongation"/>
    <property type="evidence" value="ECO:0007669"/>
    <property type="project" value="TreeGrafter"/>
</dbReference>
<keyword evidence="20" id="KW-1185">Reference proteome</keyword>
<feature type="region of interest" description="Disordered" evidence="16">
    <location>
        <begin position="1273"/>
        <end position="1301"/>
    </location>
</feature>
<comment type="similarity">
    <text evidence="2 15">Belongs to the DNA polymerase type-B family.</text>
</comment>
<dbReference type="InterPro" id="IPR036397">
    <property type="entry name" value="RNaseH_sf"/>
</dbReference>
<evidence type="ECO:0000256" key="5">
    <source>
        <dbReference type="ARBA" id="ARBA00022695"/>
    </source>
</evidence>
<dbReference type="GO" id="GO:0045004">
    <property type="term" value="P:DNA replication proofreading"/>
    <property type="evidence" value="ECO:0007669"/>
    <property type="project" value="TreeGrafter"/>
</dbReference>
<evidence type="ECO:0000256" key="16">
    <source>
        <dbReference type="SAM" id="MobiDB-lite"/>
    </source>
</evidence>
<dbReference type="Pfam" id="PF22912">
    <property type="entry name" value="zf-DPOE"/>
    <property type="match status" value="1"/>
</dbReference>
<dbReference type="STRING" id="283909.R7V3G1"/>
<gene>
    <name evidence="18" type="ORF">CAPTEDRAFT_155313</name>
</gene>
<evidence type="ECO:0000256" key="11">
    <source>
        <dbReference type="ARBA" id="ARBA00023004"/>
    </source>
</evidence>
<evidence type="ECO:0000256" key="12">
    <source>
        <dbReference type="ARBA" id="ARBA00023014"/>
    </source>
</evidence>
<dbReference type="PANTHER" id="PTHR10670:SF0">
    <property type="entry name" value="DNA POLYMERASE EPSILON CATALYTIC SUBUNIT A"/>
    <property type="match status" value="1"/>
</dbReference>
<dbReference type="GO" id="GO:0000166">
    <property type="term" value="F:nucleotide binding"/>
    <property type="evidence" value="ECO:0007669"/>
    <property type="project" value="InterPro"/>
</dbReference>
<dbReference type="GO" id="GO:0008310">
    <property type="term" value="F:single-stranded DNA 3'-5' DNA exonuclease activity"/>
    <property type="evidence" value="ECO:0007669"/>
    <property type="project" value="TreeGrafter"/>
</dbReference>
<dbReference type="InterPro" id="IPR042087">
    <property type="entry name" value="DNA_pol_B_thumb"/>
</dbReference>
<dbReference type="InterPro" id="IPR043502">
    <property type="entry name" value="DNA/RNA_pol_sf"/>
</dbReference>
<dbReference type="GO" id="GO:0003677">
    <property type="term" value="F:DNA binding"/>
    <property type="evidence" value="ECO:0007669"/>
    <property type="project" value="UniProtKB-KW"/>
</dbReference>
<dbReference type="FunFam" id="3.90.1600.10:FF:000006">
    <property type="entry name" value="DNA polymerase epsilon catalytic subunit"/>
    <property type="match status" value="1"/>
</dbReference>